<dbReference type="InterPro" id="IPR013749">
    <property type="entry name" value="PM/HMP-P_kinase-1"/>
</dbReference>
<dbReference type="GO" id="GO:0008972">
    <property type="term" value="F:phosphomethylpyrimidine kinase activity"/>
    <property type="evidence" value="ECO:0007669"/>
    <property type="project" value="TreeGrafter"/>
</dbReference>
<dbReference type="Gene3D" id="3.40.1190.20">
    <property type="match status" value="2"/>
</dbReference>
<name>A0A7C5VMR0_9BACT</name>
<dbReference type="InterPro" id="IPR019293">
    <property type="entry name" value="ThiN"/>
</dbReference>
<dbReference type="InterPro" id="IPR029056">
    <property type="entry name" value="Ribokinase-like"/>
</dbReference>
<dbReference type="SUPFAM" id="SSF53639">
    <property type="entry name" value="AraD/HMP-PK domain-like"/>
    <property type="match status" value="1"/>
</dbReference>
<feature type="domain" description="Pyridoxamine kinase/Phosphomethylpyrimidine kinase" evidence="1">
    <location>
        <begin position="9"/>
        <end position="210"/>
    </location>
</feature>
<dbReference type="SUPFAM" id="SSF53613">
    <property type="entry name" value="Ribokinase-like"/>
    <property type="match status" value="1"/>
</dbReference>
<accession>A0A7C5VMR0</accession>
<dbReference type="Gene3D" id="3.40.225.10">
    <property type="entry name" value="Class II aldolase/adducin N-terminal domain"/>
    <property type="match status" value="1"/>
</dbReference>
<sequence>MVMVLAGFDPSAGAGILQDIKSLALLGITASGVVTTYTVQNTQRVFSVTFRRWEEIDRELSVLERPKFIKIGLITPEFVRLVREKYPDAVIVWNVILSSSSGHFFESEAEVLKNVKYADFVVLNNEEAEKLGLRPNEKCVVTCGHREGKNIKVLYKDLEFSIPRVFGAHGTKFHGTGCAFSSLFTGFLSIGYKPEEALKAAMEVIKKILELSEIAQVQTEKLAREWFAIEAIRKLEEIMPELERIGVHTVPEVGQNVSFALPWSKSEEEVAKFPGRIRLKEGKPVFVSGPSFKDKSHTARMAITAKEFSPHIRCVSNVRYEKSYVENAIRAGLKVFKYERSKEPPEVSKVDGQSMQWMIRTAYEIFGEIPDVIYDEGWFGKEAMIRVFGTDPEDVIKKMKIIVGFNLQKLTDEDYRCKIESVSY</sequence>
<proteinExistence type="predicted"/>
<evidence type="ECO:0000259" key="2">
    <source>
        <dbReference type="Pfam" id="PF10120"/>
    </source>
</evidence>
<feature type="domain" description="Thiamine-phosphate synthase ThiN" evidence="2">
    <location>
        <begin position="235"/>
        <end position="400"/>
    </location>
</feature>
<dbReference type="InterPro" id="IPR036409">
    <property type="entry name" value="Aldolase_II/adducin_N_sf"/>
</dbReference>
<protein>
    <submittedName>
        <fullName evidence="3">Thiamine-phosphate synthase</fullName>
    </submittedName>
</protein>
<organism evidence="3">
    <name type="scientific">Fervidobacterium thailandense</name>
    <dbReference type="NCBI Taxonomy" id="1008305"/>
    <lineage>
        <taxon>Bacteria</taxon>
        <taxon>Thermotogati</taxon>
        <taxon>Thermotogota</taxon>
        <taxon>Thermotogae</taxon>
        <taxon>Thermotogales</taxon>
        <taxon>Fervidobacteriaceae</taxon>
        <taxon>Fervidobacterium</taxon>
    </lineage>
</organism>
<dbReference type="GO" id="GO:0005829">
    <property type="term" value="C:cytosol"/>
    <property type="evidence" value="ECO:0007669"/>
    <property type="project" value="TreeGrafter"/>
</dbReference>
<dbReference type="Pfam" id="PF08543">
    <property type="entry name" value="Phos_pyr_kin"/>
    <property type="match status" value="1"/>
</dbReference>
<dbReference type="GO" id="GO:0008902">
    <property type="term" value="F:hydroxymethylpyrimidine kinase activity"/>
    <property type="evidence" value="ECO:0007669"/>
    <property type="project" value="TreeGrafter"/>
</dbReference>
<dbReference type="AlphaFoldDB" id="A0A7C5VMR0"/>
<comment type="caution">
    <text evidence="3">The sequence shown here is derived from an EMBL/GenBank/DDBJ whole genome shotgun (WGS) entry which is preliminary data.</text>
</comment>
<evidence type="ECO:0000259" key="1">
    <source>
        <dbReference type="Pfam" id="PF08543"/>
    </source>
</evidence>
<gene>
    <name evidence="3" type="ORF">ENT77_03660</name>
</gene>
<dbReference type="EMBL" id="DSZY01000014">
    <property type="protein sequence ID" value="HGU40277.1"/>
    <property type="molecule type" value="Genomic_DNA"/>
</dbReference>
<reference evidence="3" key="1">
    <citation type="journal article" date="2020" name="mSystems">
        <title>Genome- and Community-Level Interaction Insights into Carbon Utilization and Element Cycling Functions of Hydrothermarchaeota in Hydrothermal Sediment.</title>
        <authorList>
            <person name="Zhou Z."/>
            <person name="Liu Y."/>
            <person name="Xu W."/>
            <person name="Pan J."/>
            <person name="Luo Z.H."/>
            <person name="Li M."/>
        </authorList>
    </citation>
    <scope>NUCLEOTIDE SEQUENCE [LARGE SCALE GENOMIC DNA]</scope>
    <source>
        <strain evidence="3">SpSt-609</strain>
    </source>
</reference>
<evidence type="ECO:0000313" key="3">
    <source>
        <dbReference type="EMBL" id="HGU40277.1"/>
    </source>
</evidence>
<dbReference type="PANTHER" id="PTHR20858:SF17">
    <property type="entry name" value="HYDROXYMETHYLPYRIMIDINE_PHOSPHOMETHYLPYRIMIDINE KINASE THI20-RELATED"/>
    <property type="match status" value="1"/>
</dbReference>
<dbReference type="GO" id="GO:0009228">
    <property type="term" value="P:thiamine biosynthetic process"/>
    <property type="evidence" value="ECO:0007669"/>
    <property type="project" value="TreeGrafter"/>
</dbReference>
<dbReference type="Pfam" id="PF10120">
    <property type="entry name" value="ThiN"/>
    <property type="match status" value="1"/>
</dbReference>
<dbReference type="PANTHER" id="PTHR20858">
    <property type="entry name" value="PHOSPHOMETHYLPYRIMIDINE KINASE"/>
    <property type="match status" value="1"/>
</dbReference>